<organism evidence="4 5">
    <name type="scientific">Achlya hypogyna</name>
    <name type="common">Oomycete</name>
    <name type="synonym">Protoachlya hypogyna</name>
    <dbReference type="NCBI Taxonomy" id="1202772"/>
    <lineage>
        <taxon>Eukaryota</taxon>
        <taxon>Sar</taxon>
        <taxon>Stramenopiles</taxon>
        <taxon>Oomycota</taxon>
        <taxon>Saprolegniomycetes</taxon>
        <taxon>Saprolegniales</taxon>
        <taxon>Achlyaceae</taxon>
        <taxon>Achlya</taxon>
    </lineage>
</organism>
<feature type="region of interest" description="Disordered" evidence="3">
    <location>
        <begin position="260"/>
        <end position="311"/>
    </location>
</feature>
<dbReference type="GO" id="GO:0005737">
    <property type="term" value="C:cytoplasm"/>
    <property type="evidence" value="ECO:0007669"/>
    <property type="project" value="TreeGrafter"/>
</dbReference>
<dbReference type="OrthoDB" id="272149at2759"/>
<evidence type="ECO:0000256" key="2">
    <source>
        <dbReference type="ARBA" id="ARBA00022737"/>
    </source>
</evidence>
<evidence type="ECO:0000256" key="1">
    <source>
        <dbReference type="ARBA" id="ARBA00022614"/>
    </source>
</evidence>
<feature type="compositionally biased region" description="Low complexity" evidence="3">
    <location>
        <begin position="280"/>
        <end position="290"/>
    </location>
</feature>
<dbReference type="Gene3D" id="3.80.10.10">
    <property type="entry name" value="Ribonuclease Inhibitor"/>
    <property type="match status" value="1"/>
</dbReference>
<keyword evidence="1" id="KW-0433">Leucine-rich repeat</keyword>
<dbReference type="AlphaFoldDB" id="A0A1V9Z5Z7"/>
<proteinExistence type="predicted"/>
<dbReference type="PROSITE" id="PS51450">
    <property type="entry name" value="LRR"/>
    <property type="match status" value="1"/>
</dbReference>
<dbReference type="PANTHER" id="PTHR15454:SF73">
    <property type="entry name" value="DYNEIN AXONEMAL LIGHT CHAIN 1"/>
    <property type="match status" value="1"/>
</dbReference>
<keyword evidence="2" id="KW-0677">Repeat</keyword>
<keyword evidence="5" id="KW-1185">Reference proteome</keyword>
<sequence length="362" mass="39576">MQKKPRLQPSQRDAPDGVCNLSGRELTDESSARALVGFREAARIDLSRNQLSTFAHSRKARNVRVAMVPTAFGSSIIALNLAFNSLCDIQAVASLPQLQVLDLSYNRLYSVDALLYCTQLTTIKLQGNRLLSSKGIEGLKQLKLLDLSENVIEEPDAIRGLSLNVALQSLALEGNPIASLKDYRVYVLDLTAEAFEDTNEVTAPRPHYIAPSIPPKSYAAIKAEQKVQLKKKLTPKKEVDAGALYVSLFDRLAVANGVPEREALPRPPSSSQARVKSGRSKSTTSAAKPTSGKRKIVISPPKDKVHPMAAPPYARRQLNFDETPEPPKETLNPSQMRVLDVIQSLIQHKRQTIAALNSSLGG</sequence>
<dbReference type="SUPFAM" id="SSF52075">
    <property type="entry name" value="Outer arm dynein light chain 1"/>
    <property type="match status" value="1"/>
</dbReference>
<dbReference type="Proteomes" id="UP000243579">
    <property type="component" value="Unassembled WGS sequence"/>
</dbReference>
<evidence type="ECO:0000313" key="5">
    <source>
        <dbReference type="Proteomes" id="UP000243579"/>
    </source>
</evidence>
<evidence type="ECO:0000256" key="3">
    <source>
        <dbReference type="SAM" id="MobiDB-lite"/>
    </source>
</evidence>
<name>A0A1V9Z5Z7_ACHHY</name>
<protein>
    <submittedName>
        <fullName evidence="4">Uncharacterized protein</fullName>
    </submittedName>
</protein>
<dbReference type="PRINTS" id="PR00019">
    <property type="entry name" value="LEURICHRPT"/>
</dbReference>
<gene>
    <name evidence="4" type="ORF">ACHHYP_02566</name>
</gene>
<reference evidence="4 5" key="1">
    <citation type="journal article" date="2014" name="Genome Biol. Evol.">
        <title>The secreted proteins of Achlya hypogyna and Thraustotheca clavata identify the ancestral oomycete secretome and reveal gene acquisitions by horizontal gene transfer.</title>
        <authorList>
            <person name="Misner I."/>
            <person name="Blouin N."/>
            <person name="Leonard G."/>
            <person name="Richards T.A."/>
            <person name="Lane C.E."/>
        </authorList>
    </citation>
    <scope>NUCLEOTIDE SEQUENCE [LARGE SCALE GENOMIC DNA]</scope>
    <source>
        <strain evidence="4 5">ATCC 48635</strain>
    </source>
</reference>
<dbReference type="EMBL" id="JNBR01000410">
    <property type="protein sequence ID" value="OQR93433.1"/>
    <property type="molecule type" value="Genomic_DNA"/>
</dbReference>
<accession>A0A1V9Z5Z7</accession>
<dbReference type="InterPro" id="IPR001611">
    <property type="entry name" value="Leu-rich_rpt"/>
</dbReference>
<dbReference type="InterPro" id="IPR032675">
    <property type="entry name" value="LRR_dom_sf"/>
</dbReference>
<comment type="caution">
    <text evidence="4">The sequence shown here is derived from an EMBL/GenBank/DDBJ whole genome shotgun (WGS) entry which is preliminary data.</text>
</comment>
<evidence type="ECO:0000313" key="4">
    <source>
        <dbReference type="EMBL" id="OQR93433.1"/>
    </source>
</evidence>
<dbReference type="STRING" id="1202772.A0A1V9Z5Z7"/>
<dbReference type="PANTHER" id="PTHR15454">
    <property type="entry name" value="NISCHARIN RELATED"/>
    <property type="match status" value="1"/>
</dbReference>